<sequence length="43" mass="5152">MRDENYISKVNLERQSILITFIVLDSFKQSHNRHDVTISYLNL</sequence>
<evidence type="ECO:0000313" key="1">
    <source>
        <dbReference type="EMBL" id="CAG8709867.1"/>
    </source>
</evidence>
<organism evidence="1 2">
    <name type="scientific">Gigaspora margarita</name>
    <dbReference type="NCBI Taxonomy" id="4874"/>
    <lineage>
        <taxon>Eukaryota</taxon>
        <taxon>Fungi</taxon>
        <taxon>Fungi incertae sedis</taxon>
        <taxon>Mucoromycota</taxon>
        <taxon>Glomeromycotina</taxon>
        <taxon>Glomeromycetes</taxon>
        <taxon>Diversisporales</taxon>
        <taxon>Gigasporaceae</taxon>
        <taxon>Gigaspora</taxon>
    </lineage>
</organism>
<accession>A0ABN7V0Z3</accession>
<reference evidence="1 2" key="1">
    <citation type="submission" date="2021-06" db="EMBL/GenBank/DDBJ databases">
        <authorList>
            <person name="Kallberg Y."/>
            <person name="Tangrot J."/>
            <person name="Rosling A."/>
        </authorList>
    </citation>
    <scope>NUCLEOTIDE SEQUENCE [LARGE SCALE GENOMIC DNA]</scope>
    <source>
        <strain evidence="1 2">120-4 pot B 10/14</strain>
    </source>
</reference>
<proteinExistence type="predicted"/>
<gene>
    <name evidence="1" type="ORF">GMARGA_LOCUS12672</name>
</gene>
<dbReference type="EMBL" id="CAJVQB010007835">
    <property type="protein sequence ID" value="CAG8709867.1"/>
    <property type="molecule type" value="Genomic_DNA"/>
</dbReference>
<keyword evidence="2" id="KW-1185">Reference proteome</keyword>
<comment type="caution">
    <text evidence="1">The sequence shown here is derived from an EMBL/GenBank/DDBJ whole genome shotgun (WGS) entry which is preliminary data.</text>
</comment>
<evidence type="ECO:0000313" key="2">
    <source>
        <dbReference type="Proteomes" id="UP000789901"/>
    </source>
</evidence>
<protein>
    <submittedName>
        <fullName evidence="1">38772_t:CDS:1</fullName>
    </submittedName>
</protein>
<name>A0ABN7V0Z3_GIGMA</name>
<dbReference type="Proteomes" id="UP000789901">
    <property type="component" value="Unassembled WGS sequence"/>
</dbReference>